<evidence type="ECO:0000313" key="1">
    <source>
        <dbReference type="EMBL" id="KAI9914778.1"/>
    </source>
</evidence>
<sequence>MNLLATLINLGPWCTLQHSIALTLFLLIEQILMLRYDVGEMIEVMPLLSTETAKQEKKECILAANDGVTNQCKYFTQFDLYRFLDSVHDMTPLILFRLESFGYKL</sequence>
<evidence type="ECO:0000313" key="2">
    <source>
        <dbReference type="Proteomes" id="UP001163321"/>
    </source>
</evidence>
<name>A0ACC0WA04_9STRA</name>
<keyword evidence="2" id="KW-1185">Reference proteome</keyword>
<protein>
    <submittedName>
        <fullName evidence="1">Uncharacterized protein</fullName>
    </submittedName>
</protein>
<accession>A0ACC0WA04</accession>
<proteinExistence type="predicted"/>
<dbReference type="Proteomes" id="UP001163321">
    <property type="component" value="Chromosome 3"/>
</dbReference>
<reference evidence="1 2" key="1">
    <citation type="journal article" date="2022" name="bioRxiv">
        <title>The genome of the oomycete Peronosclerospora sorghi, a cosmopolitan pathogen of maize and sorghum, is inflated with dispersed pseudogenes.</title>
        <authorList>
            <person name="Fletcher K."/>
            <person name="Martin F."/>
            <person name="Isakeit T."/>
            <person name="Cavanaugh K."/>
            <person name="Magill C."/>
            <person name="Michelmore R."/>
        </authorList>
    </citation>
    <scope>NUCLEOTIDE SEQUENCE [LARGE SCALE GENOMIC DNA]</scope>
    <source>
        <strain evidence="1">P6</strain>
    </source>
</reference>
<organism evidence="1 2">
    <name type="scientific">Peronosclerospora sorghi</name>
    <dbReference type="NCBI Taxonomy" id="230839"/>
    <lineage>
        <taxon>Eukaryota</taxon>
        <taxon>Sar</taxon>
        <taxon>Stramenopiles</taxon>
        <taxon>Oomycota</taxon>
        <taxon>Peronosporomycetes</taxon>
        <taxon>Peronosporales</taxon>
        <taxon>Peronosporaceae</taxon>
        <taxon>Peronosclerospora</taxon>
    </lineage>
</organism>
<comment type="caution">
    <text evidence="1">The sequence shown here is derived from an EMBL/GenBank/DDBJ whole genome shotgun (WGS) entry which is preliminary data.</text>
</comment>
<dbReference type="EMBL" id="CM047582">
    <property type="protein sequence ID" value="KAI9914778.1"/>
    <property type="molecule type" value="Genomic_DNA"/>
</dbReference>
<gene>
    <name evidence="1" type="ORF">PsorP6_007649</name>
</gene>